<gene>
    <name evidence="1" type="ORF">EXIGLDRAFT_561384</name>
</gene>
<dbReference type="Gene3D" id="3.10.10.10">
    <property type="entry name" value="HIV Type 1 Reverse Transcriptase, subunit A, domain 1"/>
    <property type="match status" value="1"/>
</dbReference>
<dbReference type="Proteomes" id="UP000077266">
    <property type="component" value="Unassembled WGS sequence"/>
</dbReference>
<dbReference type="OrthoDB" id="5599163at2759"/>
<evidence type="ECO:0000313" key="1">
    <source>
        <dbReference type="EMBL" id="KZV84044.1"/>
    </source>
</evidence>
<dbReference type="AlphaFoldDB" id="A0A165D990"/>
<proteinExistence type="predicted"/>
<evidence type="ECO:0000313" key="2">
    <source>
        <dbReference type="Proteomes" id="UP000077266"/>
    </source>
</evidence>
<organism evidence="1 2">
    <name type="scientific">Exidia glandulosa HHB12029</name>
    <dbReference type="NCBI Taxonomy" id="1314781"/>
    <lineage>
        <taxon>Eukaryota</taxon>
        <taxon>Fungi</taxon>
        <taxon>Dikarya</taxon>
        <taxon>Basidiomycota</taxon>
        <taxon>Agaricomycotina</taxon>
        <taxon>Agaricomycetes</taxon>
        <taxon>Auriculariales</taxon>
        <taxon>Exidiaceae</taxon>
        <taxon>Exidia</taxon>
    </lineage>
</organism>
<reference evidence="1 2" key="1">
    <citation type="journal article" date="2016" name="Mol. Biol. Evol.">
        <title>Comparative Genomics of Early-Diverging Mushroom-Forming Fungi Provides Insights into the Origins of Lignocellulose Decay Capabilities.</title>
        <authorList>
            <person name="Nagy L.G."/>
            <person name="Riley R."/>
            <person name="Tritt A."/>
            <person name="Adam C."/>
            <person name="Daum C."/>
            <person name="Floudas D."/>
            <person name="Sun H."/>
            <person name="Yadav J.S."/>
            <person name="Pangilinan J."/>
            <person name="Larsson K.H."/>
            <person name="Matsuura K."/>
            <person name="Barry K."/>
            <person name="Labutti K."/>
            <person name="Kuo R."/>
            <person name="Ohm R.A."/>
            <person name="Bhattacharya S.S."/>
            <person name="Shirouzu T."/>
            <person name="Yoshinaga Y."/>
            <person name="Martin F.M."/>
            <person name="Grigoriev I.V."/>
            <person name="Hibbett D.S."/>
        </authorList>
    </citation>
    <scope>NUCLEOTIDE SEQUENCE [LARGE SCALE GENOMIC DNA]</scope>
    <source>
        <strain evidence="1 2">HHB12029</strain>
    </source>
</reference>
<dbReference type="STRING" id="1314781.A0A165D990"/>
<protein>
    <submittedName>
        <fullName evidence="1">DNA/RNA polymerase</fullName>
    </submittedName>
</protein>
<feature type="non-terminal residue" evidence="1">
    <location>
        <position position="208"/>
    </location>
</feature>
<accession>A0A165D990</accession>
<dbReference type="InterPro" id="IPR043128">
    <property type="entry name" value="Rev_trsase/Diguanyl_cyclase"/>
</dbReference>
<dbReference type="EMBL" id="KV426243">
    <property type="protein sequence ID" value="KZV84044.1"/>
    <property type="molecule type" value="Genomic_DNA"/>
</dbReference>
<sequence length="208" mass="23988">ALPEEYRVVRNRPADCMDDLPALPTMPPTWVSTSSHLSDERMRDFDLGKDGFLWDDEVRLFQYLIEHHKEAFAWTELERRRFKSEYVPPVRYPVVPHVPWVDRNRPIPPGIRDPLISLLKEKIAAGVYEPSSSSYRSNWFCVVKKDGKSLRIVHDLQKLNSVTIRDAGTLPTPDEFSENCAGRSCLGALDQFSSFDLQLVHPDSRDYT</sequence>
<name>A0A165D990_EXIGL</name>
<keyword evidence="2" id="KW-1185">Reference proteome</keyword>
<dbReference type="SUPFAM" id="SSF56672">
    <property type="entry name" value="DNA/RNA polymerases"/>
    <property type="match status" value="1"/>
</dbReference>
<dbReference type="InParanoid" id="A0A165D990"/>
<dbReference type="Gene3D" id="3.30.70.270">
    <property type="match status" value="1"/>
</dbReference>
<dbReference type="InterPro" id="IPR043502">
    <property type="entry name" value="DNA/RNA_pol_sf"/>
</dbReference>
<feature type="non-terminal residue" evidence="1">
    <location>
        <position position="1"/>
    </location>
</feature>